<evidence type="ECO:0000313" key="3">
    <source>
        <dbReference type="Proteomes" id="UP000587760"/>
    </source>
</evidence>
<evidence type="ECO:0000313" key="2">
    <source>
        <dbReference type="EMBL" id="MBB6478474.1"/>
    </source>
</evidence>
<name>A0A841R0K8_9SPIO</name>
<dbReference type="PANTHER" id="PTHR13696:SF99">
    <property type="entry name" value="COBYRINIC ACID AC-DIAMIDE SYNTHASE"/>
    <property type="match status" value="1"/>
</dbReference>
<keyword evidence="3" id="KW-1185">Reference proteome</keyword>
<dbReference type="InterPro" id="IPR027417">
    <property type="entry name" value="P-loop_NTPase"/>
</dbReference>
<accession>A0A841R0K8</accession>
<dbReference type="AlphaFoldDB" id="A0A841R0K8"/>
<dbReference type="Proteomes" id="UP000587760">
    <property type="component" value="Unassembled WGS sequence"/>
</dbReference>
<dbReference type="Pfam" id="PF13614">
    <property type="entry name" value="AAA_31"/>
    <property type="match status" value="1"/>
</dbReference>
<reference evidence="2 3" key="1">
    <citation type="submission" date="2020-08" db="EMBL/GenBank/DDBJ databases">
        <title>Genomic Encyclopedia of Type Strains, Phase IV (KMG-IV): sequencing the most valuable type-strain genomes for metagenomic binning, comparative biology and taxonomic classification.</title>
        <authorList>
            <person name="Goeker M."/>
        </authorList>
    </citation>
    <scope>NUCLEOTIDE SEQUENCE [LARGE SCALE GENOMIC DNA]</scope>
    <source>
        <strain evidence="2 3">DSM 2461</strain>
    </source>
</reference>
<gene>
    <name evidence="2" type="ORF">HNR50_000107</name>
</gene>
<organism evidence="2 3">
    <name type="scientific">Spirochaeta isovalerica</name>
    <dbReference type="NCBI Taxonomy" id="150"/>
    <lineage>
        <taxon>Bacteria</taxon>
        <taxon>Pseudomonadati</taxon>
        <taxon>Spirochaetota</taxon>
        <taxon>Spirochaetia</taxon>
        <taxon>Spirochaetales</taxon>
        <taxon>Spirochaetaceae</taxon>
        <taxon>Spirochaeta</taxon>
    </lineage>
</organism>
<evidence type="ECO:0000259" key="1">
    <source>
        <dbReference type="Pfam" id="PF13614"/>
    </source>
</evidence>
<dbReference type="CDD" id="cd02042">
    <property type="entry name" value="ParAB_family"/>
    <property type="match status" value="1"/>
</dbReference>
<dbReference type="InterPro" id="IPR050678">
    <property type="entry name" value="DNA_Partitioning_ATPase"/>
</dbReference>
<dbReference type="SUPFAM" id="SSF52540">
    <property type="entry name" value="P-loop containing nucleoside triphosphate hydrolases"/>
    <property type="match status" value="1"/>
</dbReference>
<dbReference type="RefSeq" id="WP_184742349.1">
    <property type="nucleotide sequence ID" value="NZ_JACHGJ010000001.1"/>
</dbReference>
<dbReference type="Gene3D" id="3.40.50.300">
    <property type="entry name" value="P-loop containing nucleotide triphosphate hydrolases"/>
    <property type="match status" value="1"/>
</dbReference>
<feature type="domain" description="AAA" evidence="1">
    <location>
        <begin position="1"/>
        <end position="171"/>
    </location>
</feature>
<protein>
    <submittedName>
        <fullName evidence="2">Chromosome partitioning protein</fullName>
    </submittedName>
</protein>
<dbReference type="PANTHER" id="PTHR13696">
    <property type="entry name" value="P-LOOP CONTAINING NUCLEOSIDE TRIPHOSPHATE HYDROLASE"/>
    <property type="match status" value="1"/>
</dbReference>
<dbReference type="InterPro" id="IPR025669">
    <property type="entry name" value="AAA_dom"/>
</dbReference>
<proteinExistence type="predicted"/>
<comment type="caution">
    <text evidence="2">The sequence shown here is derived from an EMBL/GenBank/DDBJ whole genome shotgun (WGS) entry which is preliminary data.</text>
</comment>
<sequence length="255" mass="27955">MKKVIFTNQKGGVGKSTTCRECGFYLASQEFDVLLIDCDPQGNLSKGVNRENIPGLFDALESDEINIDEVDGRLSILAGDFRLSLLEKRYLGELDAYSKLKDLLGREEFAHFDFILFDTPPSLGILTLNALVAADSMIIPMKPSLYSMQGTNDLMNAVSKVKKTLNPSLSILGVIINEFNPIPVITRQIREEIESAFGSSVFETVVSKSIKIEEAIASRDSVLKLEGSGVEKIKGEISALGNEILSRLGVESYVL</sequence>
<dbReference type="EMBL" id="JACHGJ010000001">
    <property type="protein sequence ID" value="MBB6478474.1"/>
    <property type="molecule type" value="Genomic_DNA"/>
</dbReference>